<accession>A0A059DXP1</accession>
<dbReference type="SUPFAM" id="SSF46785">
    <property type="entry name" value="Winged helix' DNA-binding domain"/>
    <property type="match status" value="1"/>
</dbReference>
<reference evidence="6 7" key="1">
    <citation type="journal article" date="2014" name="Antonie Van Leeuwenhoek">
        <title>Hyphomonas beringensis sp. nov. and Hyphomonas chukchiensis sp. nov., isolated from surface seawater of the Bering Sea and Chukchi Sea.</title>
        <authorList>
            <person name="Li C."/>
            <person name="Lai Q."/>
            <person name="Li G."/>
            <person name="Dong C."/>
            <person name="Wang J."/>
            <person name="Liao Y."/>
            <person name="Shao Z."/>
        </authorList>
    </citation>
    <scope>NUCLEOTIDE SEQUENCE [LARGE SCALE GENOMIC DNA]</scope>
    <source>
        <strain evidence="6 7">22II1-22F38</strain>
    </source>
</reference>
<dbReference type="GO" id="GO:0043565">
    <property type="term" value="F:sequence-specific DNA binding"/>
    <property type="evidence" value="ECO:0007669"/>
    <property type="project" value="TreeGrafter"/>
</dbReference>
<dbReference type="InterPro" id="IPR000847">
    <property type="entry name" value="LysR_HTH_N"/>
</dbReference>
<evidence type="ECO:0000256" key="4">
    <source>
        <dbReference type="ARBA" id="ARBA00023163"/>
    </source>
</evidence>
<dbReference type="PANTHER" id="PTHR30537:SF3">
    <property type="entry name" value="TRANSCRIPTIONAL REGULATORY PROTEIN"/>
    <property type="match status" value="1"/>
</dbReference>
<keyword evidence="7" id="KW-1185">Reference proteome</keyword>
<dbReference type="STRING" id="1280948.HY36_10240"/>
<dbReference type="InterPro" id="IPR036390">
    <property type="entry name" value="WH_DNA-bd_sf"/>
</dbReference>
<dbReference type="PATRIC" id="fig|1280948.3.peg.3171"/>
<evidence type="ECO:0000256" key="1">
    <source>
        <dbReference type="ARBA" id="ARBA00009437"/>
    </source>
</evidence>
<sequence length="297" mass="32821">MNWDDLRLLLDVSRHPRLADVSKRTGQDPTTISRRLRRLETDLGLELFERTPKGHVLTPVGQSVADKVESLEHTASEIAALSDRDGPLAAGRVRLGVTEGLGSLLIAPAMSDFAARHPHIGLDIIAVSGFVSVPKREADMSIMLTRPKAGRVKVRKLSDYVLQVYAHPDYLSRTRPVEQVSDLAEHDLIGYVDDLIYSSQLRYHEDIAPGLTPRFCSPSIVAQWQMAREGAGLAVLPHFIAAGDPNLVHVLPDQVRIERAFWLAVHEDVHGTTRVRAVSDFLDELFAASAQRLTGNI</sequence>
<gene>
    <name evidence="6" type="ORF">HY36_10240</name>
</gene>
<keyword evidence="2" id="KW-0805">Transcription regulation</keyword>
<dbReference type="GeneID" id="92500426"/>
<keyword evidence="4" id="KW-0804">Transcription</keyword>
<dbReference type="OrthoDB" id="9787460at2"/>
<dbReference type="AlphaFoldDB" id="A0A059DXP1"/>
<name>A0A059DXP1_9PROT</name>
<comment type="similarity">
    <text evidence="1">Belongs to the LysR transcriptional regulatory family.</text>
</comment>
<feature type="domain" description="HTH lysR-type" evidence="5">
    <location>
        <begin position="1"/>
        <end position="58"/>
    </location>
</feature>
<dbReference type="Pfam" id="PF00126">
    <property type="entry name" value="HTH_1"/>
    <property type="match status" value="1"/>
</dbReference>
<dbReference type="GO" id="GO:0003700">
    <property type="term" value="F:DNA-binding transcription factor activity"/>
    <property type="evidence" value="ECO:0007669"/>
    <property type="project" value="InterPro"/>
</dbReference>
<proteinExistence type="inferred from homology"/>
<dbReference type="InterPro" id="IPR058163">
    <property type="entry name" value="LysR-type_TF_proteobact-type"/>
</dbReference>
<dbReference type="Proteomes" id="UP000024547">
    <property type="component" value="Unassembled WGS sequence"/>
</dbReference>
<protein>
    <recommendedName>
        <fullName evidence="5">HTH lysR-type domain-containing protein</fullName>
    </recommendedName>
</protein>
<dbReference type="eggNOG" id="COG0583">
    <property type="taxonomic scope" value="Bacteria"/>
</dbReference>
<dbReference type="SUPFAM" id="SSF53850">
    <property type="entry name" value="Periplasmic binding protein-like II"/>
    <property type="match status" value="1"/>
</dbReference>
<dbReference type="EMBL" id="AWFH01000061">
    <property type="protein sequence ID" value="KCZ58230.1"/>
    <property type="molecule type" value="Genomic_DNA"/>
</dbReference>
<dbReference type="Pfam" id="PF03466">
    <property type="entry name" value="LysR_substrate"/>
    <property type="match status" value="1"/>
</dbReference>
<comment type="caution">
    <text evidence="6">The sequence shown here is derived from an EMBL/GenBank/DDBJ whole genome shotgun (WGS) entry which is preliminary data.</text>
</comment>
<dbReference type="GO" id="GO:0006351">
    <property type="term" value="P:DNA-templated transcription"/>
    <property type="evidence" value="ECO:0007669"/>
    <property type="project" value="TreeGrafter"/>
</dbReference>
<dbReference type="InterPro" id="IPR005119">
    <property type="entry name" value="LysR_subst-bd"/>
</dbReference>
<dbReference type="PANTHER" id="PTHR30537">
    <property type="entry name" value="HTH-TYPE TRANSCRIPTIONAL REGULATOR"/>
    <property type="match status" value="1"/>
</dbReference>
<dbReference type="Gene3D" id="1.10.10.10">
    <property type="entry name" value="Winged helix-like DNA-binding domain superfamily/Winged helix DNA-binding domain"/>
    <property type="match status" value="1"/>
</dbReference>
<dbReference type="InterPro" id="IPR036388">
    <property type="entry name" value="WH-like_DNA-bd_sf"/>
</dbReference>
<evidence type="ECO:0000313" key="6">
    <source>
        <dbReference type="EMBL" id="KCZ58230.1"/>
    </source>
</evidence>
<evidence type="ECO:0000313" key="7">
    <source>
        <dbReference type="Proteomes" id="UP000024547"/>
    </source>
</evidence>
<dbReference type="PROSITE" id="PS50931">
    <property type="entry name" value="HTH_LYSR"/>
    <property type="match status" value="1"/>
</dbReference>
<keyword evidence="3" id="KW-0238">DNA-binding</keyword>
<dbReference type="RefSeq" id="WP_035554755.1">
    <property type="nucleotide sequence ID" value="NZ_AWFH01000061.1"/>
</dbReference>
<evidence type="ECO:0000256" key="2">
    <source>
        <dbReference type="ARBA" id="ARBA00023015"/>
    </source>
</evidence>
<organism evidence="6 7">
    <name type="scientific">Hyphomonas atlantica</name>
    <dbReference type="NCBI Taxonomy" id="1280948"/>
    <lineage>
        <taxon>Bacteria</taxon>
        <taxon>Pseudomonadati</taxon>
        <taxon>Pseudomonadota</taxon>
        <taxon>Alphaproteobacteria</taxon>
        <taxon>Hyphomonadales</taxon>
        <taxon>Hyphomonadaceae</taxon>
        <taxon>Hyphomonas</taxon>
    </lineage>
</organism>
<evidence type="ECO:0000256" key="3">
    <source>
        <dbReference type="ARBA" id="ARBA00023125"/>
    </source>
</evidence>
<evidence type="ECO:0000259" key="5">
    <source>
        <dbReference type="PROSITE" id="PS50931"/>
    </source>
</evidence>
<dbReference type="Gene3D" id="3.40.190.290">
    <property type="match status" value="1"/>
</dbReference>